<keyword evidence="2" id="KW-1185">Reference proteome</keyword>
<evidence type="ECO:0000313" key="1">
    <source>
        <dbReference type="EMBL" id="QFZ77740.1"/>
    </source>
</evidence>
<dbReference type="RefSeq" id="WP_153291922.1">
    <property type="nucleotide sequence ID" value="NZ_CP045643.1"/>
</dbReference>
<name>A0A5Q0LL01_9ACTN</name>
<reference evidence="1 2" key="1">
    <citation type="submission" date="2019-10" db="EMBL/GenBank/DDBJ databases">
        <title>A novel species.</title>
        <authorList>
            <person name="Gao J."/>
        </authorList>
    </citation>
    <scope>NUCLEOTIDE SEQUENCE [LARGE SCALE GENOMIC DNA]</scope>
    <source>
        <strain evidence="1 2">QMT-28</strain>
    </source>
</reference>
<accession>A0A5Q0LL01</accession>
<gene>
    <name evidence="1" type="ORF">GFH48_34525</name>
</gene>
<dbReference type="AlphaFoldDB" id="A0A5Q0LL01"/>
<dbReference type="Proteomes" id="UP000326179">
    <property type="component" value="Chromosome"/>
</dbReference>
<sequence length="187" mass="19771">METQMWNALADSMKGAYAAGLAEGAVPRPVIMPLVRGRLVGLIWVRPTKSGEDALTGIAQLSNIAAAAGADEVVLAWETHDVATACELPLSGPAPCLNMVHATRDGHVLHQFPYEERVLAPGPEGVTSIDPDWLASPAPQPGGALVPPVQAAVDFSFVPMEMDHPNPFGVTVVLMEEDGYKVRLTDA</sequence>
<protein>
    <submittedName>
        <fullName evidence="1">Uncharacterized protein</fullName>
    </submittedName>
</protein>
<organism evidence="1 2">
    <name type="scientific">Streptomyces fagopyri</name>
    <dbReference type="NCBI Taxonomy" id="2662397"/>
    <lineage>
        <taxon>Bacteria</taxon>
        <taxon>Bacillati</taxon>
        <taxon>Actinomycetota</taxon>
        <taxon>Actinomycetes</taxon>
        <taxon>Kitasatosporales</taxon>
        <taxon>Streptomycetaceae</taxon>
        <taxon>Streptomyces</taxon>
    </lineage>
</organism>
<dbReference type="EMBL" id="CP045643">
    <property type="protein sequence ID" value="QFZ77740.1"/>
    <property type="molecule type" value="Genomic_DNA"/>
</dbReference>
<evidence type="ECO:0000313" key="2">
    <source>
        <dbReference type="Proteomes" id="UP000326179"/>
    </source>
</evidence>
<dbReference type="KEGG" id="sfy:GFH48_34525"/>
<proteinExistence type="predicted"/>